<dbReference type="GO" id="GO:0003723">
    <property type="term" value="F:RNA binding"/>
    <property type="evidence" value="ECO:0007669"/>
    <property type="project" value="InterPro"/>
</dbReference>
<dbReference type="STRING" id="56857.A0A200QVA6"/>
<dbReference type="AlphaFoldDB" id="A0A200QVA6"/>
<dbReference type="PANTHER" id="PTHR10388">
    <property type="entry name" value="EUKARYOTIC TRANSLATION INITIATION FACTOR SUI1"/>
    <property type="match status" value="1"/>
</dbReference>
<comment type="caution">
    <text evidence="2">The sequence shown here is derived from an EMBL/GenBank/DDBJ whole genome shotgun (WGS) entry which is preliminary data.</text>
</comment>
<keyword evidence="3" id="KW-1185">Reference proteome</keyword>
<accession>A0A200QVA6</accession>
<dbReference type="OMA" id="FPVYCVA"/>
<dbReference type="OrthoDB" id="1926485at2759"/>
<feature type="domain" description="APO" evidence="1">
    <location>
        <begin position="129"/>
        <end position="213"/>
    </location>
</feature>
<sequence>MLARRPHSFINHHNIILQNFFIKLKGLSRVASHQILFSTVSPEAPNYSELPTKLHKTERKPLIVGVNELKRRARLEKQMRQDASEIILQPPENGMLVKRLVPVAYKVCAARIELFTCLSKVMESIPVYVCRLCEEVHVGLVPNMIRTCNVPGSPPTKEHSWERGGIEHVLPLVESFHLYDRLGRAVSHSERLEVDRVPAILELCIQAGVDIPEYPTRRRDFPAYNIAGRIVDFERRFPKDDSSCKDINSFGFWEKSEKSRRCSQPPNLPPDDHYGVAKRGMEAWEKLRSGALQLMQKYAVQTCGYCPEVQVGPKGHRVRQCQAYKHQMRAGQHAWQEATIDDLVPPVYVWHVKDPNACVPLLDKLKRYYGKLPAAVEVFAQAGAHVGEAYAATLREDIAVPVLDEEKWVV</sequence>
<dbReference type="InterPro" id="IPR023342">
    <property type="entry name" value="APO_dom"/>
</dbReference>
<name>A0A200QVA6_MACCD</name>
<organism evidence="2 3">
    <name type="scientific">Macleaya cordata</name>
    <name type="common">Five-seeded plume-poppy</name>
    <name type="synonym">Bocconia cordata</name>
    <dbReference type="NCBI Taxonomy" id="56857"/>
    <lineage>
        <taxon>Eukaryota</taxon>
        <taxon>Viridiplantae</taxon>
        <taxon>Streptophyta</taxon>
        <taxon>Embryophyta</taxon>
        <taxon>Tracheophyta</taxon>
        <taxon>Spermatophyta</taxon>
        <taxon>Magnoliopsida</taxon>
        <taxon>Ranunculales</taxon>
        <taxon>Papaveraceae</taxon>
        <taxon>Papaveroideae</taxon>
        <taxon>Macleaya</taxon>
    </lineage>
</organism>
<reference evidence="2 3" key="1">
    <citation type="journal article" date="2017" name="Mol. Plant">
        <title>The Genome of Medicinal Plant Macleaya cordata Provides New Insights into Benzylisoquinoline Alkaloids Metabolism.</title>
        <authorList>
            <person name="Liu X."/>
            <person name="Liu Y."/>
            <person name="Huang P."/>
            <person name="Ma Y."/>
            <person name="Qing Z."/>
            <person name="Tang Q."/>
            <person name="Cao H."/>
            <person name="Cheng P."/>
            <person name="Zheng Y."/>
            <person name="Yuan Z."/>
            <person name="Zhou Y."/>
            <person name="Liu J."/>
            <person name="Tang Z."/>
            <person name="Zhuo Y."/>
            <person name="Zhang Y."/>
            <person name="Yu L."/>
            <person name="Huang J."/>
            <person name="Yang P."/>
            <person name="Peng Q."/>
            <person name="Zhang J."/>
            <person name="Jiang W."/>
            <person name="Zhang Z."/>
            <person name="Lin K."/>
            <person name="Ro D.K."/>
            <person name="Chen X."/>
            <person name="Xiong X."/>
            <person name="Shang Y."/>
            <person name="Huang S."/>
            <person name="Zeng J."/>
        </authorList>
    </citation>
    <scope>NUCLEOTIDE SEQUENCE [LARGE SCALE GENOMIC DNA]</scope>
    <source>
        <strain evidence="3">cv. BLH2017</strain>
        <tissue evidence="2">Root</tissue>
    </source>
</reference>
<evidence type="ECO:0000313" key="3">
    <source>
        <dbReference type="Proteomes" id="UP000195402"/>
    </source>
</evidence>
<feature type="domain" description="APO" evidence="1">
    <location>
        <begin position="302"/>
        <end position="388"/>
    </location>
</feature>
<evidence type="ECO:0000313" key="2">
    <source>
        <dbReference type="EMBL" id="OVA14397.1"/>
    </source>
</evidence>
<evidence type="ECO:0000259" key="1">
    <source>
        <dbReference type="PROSITE" id="PS51499"/>
    </source>
</evidence>
<dbReference type="PROSITE" id="PS51499">
    <property type="entry name" value="APO"/>
    <property type="match status" value="2"/>
</dbReference>
<gene>
    <name evidence="2" type="ORF">BVC80_1499g4</name>
</gene>
<proteinExistence type="predicted"/>
<dbReference type="Proteomes" id="UP000195402">
    <property type="component" value="Unassembled WGS sequence"/>
</dbReference>
<dbReference type="Pfam" id="PF05634">
    <property type="entry name" value="APO_RNA-bind"/>
    <property type="match status" value="2"/>
</dbReference>
<dbReference type="EMBL" id="MVGT01001046">
    <property type="protein sequence ID" value="OVA14397.1"/>
    <property type="molecule type" value="Genomic_DNA"/>
</dbReference>
<protein>
    <submittedName>
        <fullName evidence="2">APO domain</fullName>
    </submittedName>
</protein>
<dbReference type="InParanoid" id="A0A200QVA6"/>